<evidence type="ECO:0000256" key="3">
    <source>
        <dbReference type="ARBA" id="ARBA00022605"/>
    </source>
</evidence>
<dbReference type="PROSITE" id="PS00816">
    <property type="entry name" value="AIPM_HOMOCIT_SYNTH_2"/>
    <property type="match status" value="1"/>
</dbReference>
<proteinExistence type="inferred from homology"/>
<dbReference type="InterPro" id="IPR013709">
    <property type="entry name" value="2-isopropylmalate_synth_dimer"/>
</dbReference>
<dbReference type="GO" id="GO:0009097">
    <property type="term" value="P:isoleucine biosynthetic process"/>
    <property type="evidence" value="ECO:0007669"/>
    <property type="project" value="UniProtKB-UniRule"/>
</dbReference>
<evidence type="ECO:0000313" key="11">
    <source>
        <dbReference type="EMBL" id="PAP94451.1"/>
    </source>
</evidence>
<keyword evidence="5 9" id="KW-0808">Transferase</keyword>
<name>A0A271KF76_9HYPH</name>
<accession>A0A271KF76</accession>
<dbReference type="InterPro" id="IPR002034">
    <property type="entry name" value="AIPM/Hcit_synth_CS"/>
</dbReference>
<evidence type="ECO:0000256" key="4">
    <source>
        <dbReference type="ARBA" id="ARBA00022624"/>
    </source>
</evidence>
<protein>
    <recommendedName>
        <fullName evidence="8">Citramalate synthase</fullName>
        <ecNumber evidence="8">2.3.3.21</ecNumber>
    </recommendedName>
</protein>
<dbReference type="NCBIfam" id="TIGR00977">
    <property type="entry name" value="citramal_synth"/>
    <property type="match status" value="1"/>
</dbReference>
<dbReference type="UniPathway" id="UPA00047">
    <property type="reaction ID" value="UER00066"/>
</dbReference>
<keyword evidence="12" id="KW-1185">Reference proteome</keyword>
<dbReference type="PROSITE" id="PS50991">
    <property type="entry name" value="PYR_CT"/>
    <property type="match status" value="1"/>
</dbReference>
<dbReference type="InterPro" id="IPR000891">
    <property type="entry name" value="PYR_CT"/>
</dbReference>
<dbReference type="OrthoDB" id="9803573at2"/>
<dbReference type="InterPro" id="IPR036230">
    <property type="entry name" value="LeuA_allosteric_dom_sf"/>
</dbReference>
<dbReference type="SUPFAM" id="SSF51569">
    <property type="entry name" value="Aldolase"/>
    <property type="match status" value="1"/>
</dbReference>
<comment type="caution">
    <text evidence="11">The sequence shown here is derived from an EMBL/GenBank/DDBJ whole genome shotgun (WGS) entry which is preliminary data.</text>
</comment>
<dbReference type="CDD" id="cd07941">
    <property type="entry name" value="DRE_TIM_LeuA3"/>
    <property type="match status" value="1"/>
</dbReference>
<evidence type="ECO:0000256" key="1">
    <source>
        <dbReference type="ARBA" id="ARBA00004743"/>
    </source>
</evidence>
<dbReference type="EMBL" id="NPKH01000023">
    <property type="protein sequence ID" value="PAP94451.1"/>
    <property type="molecule type" value="Genomic_DNA"/>
</dbReference>
<dbReference type="SMART" id="SM00917">
    <property type="entry name" value="LeuA_dimer"/>
    <property type="match status" value="1"/>
</dbReference>
<dbReference type="GO" id="GO:0043714">
    <property type="term" value="F:(R)-citramalate synthase activity"/>
    <property type="evidence" value="ECO:0007669"/>
    <property type="project" value="UniProtKB-UniRule"/>
</dbReference>
<dbReference type="GO" id="GO:0009098">
    <property type="term" value="P:L-leucine biosynthetic process"/>
    <property type="evidence" value="ECO:0007669"/>
    <property type="project" value="InterPro"/>
</dbReference>
<comment type="pathway">
    <text evidence="1">Amino-acid biosynthesis; L-isoleucine biosynthesis; 2-oxobutanoate from pyruvate: step 1/3.</text>
</comment>
<dbReference type="PANTHER" id="PTHR43538:SF1">
    <property type="entry name" value="(R)-CITRAMALATE SYNTHASE"/>
    <property type="match status" value="1"/>
</dbReference>
<dbReference type="Pfam" id="PF00682">
    <property type="entry name" value="HMGL-like"/>
    <property type="match status" value="1"/>
</dbReference>
<dbReference type="PROSITE" id="PS00815">
    <property type="entry name" value="AIPM_HOMOCIT_SYNTH_1"/>
    <property type="match status" value="1"/>
</dbReference>
<evidence type="ECO:0000256" key="6">
    <source>
        <dbReference type="ARBA" id="ARBA00023304"/>
    </source>
</evidence>
<dbReference type="AlphaFoldDB" id="A0A271KF76"/>
<dbReference type="InterPro" id="IPR005675">
    <property type="entry name" value="Citramal_synthase"/>
</dbReference>
<dbReference type="Proteomes" id="UP000215931">
    <property type="component" value="Unassembled WGS sequence"/>
</dbReference>
<evidence type="ECO:0000256" key="9">
    <source>
        <dbReference type="RuleBase" id="RU003523"/>
    </source>
</evidence>
<evidence type="ECO:0000313" key="12">
    <source>
        <dbReference type="Proteomes" id="UP000215931"/>
    </source>
</evidence>
<dbReference type="PANTHER" id="PTHR43538">
    <property type="entry name" value="ALPHA-IPM SYNTHASE/HOMOCITRATE SYNTHASE"/>
    <property type="match status" value="1"/>
</dbReference>
<dbReference type="SUPFAM" id="SSF110921">
    <property type="entry name" value="2-isopropylmalate synthase LeuA, allosteric (dimerisation) domain"/>
    <property type="match status" value="1"/>
</dbReference>
<evidence type="ECO:0000259" key="10">
    <source>
        <dbReference type="PROSITE" id="PS50991"/>
    </source>
</evidence>
<dbReference type="RefSeq" id="WP_095519914.1">
    <property type="nucleotide sequence ID" value="NZ_NPKH01000023.1"/>
</dbReference>
<dbReference type="GO" id="GO:0003852">
    <property type="term" value="F:2-isopropylmalate synthase activity"/>
    <property type="evidence" value="ECO:0007669"/>
    <property type="project" value="InterPro"/>
</dbReference>
<keyword evidence="3" id="KW-0028">Amino-acid biosynthesis</keyword>
<dbReference type="Gene3D" id="3.30.160.270">
    <property type="match status" value="1"/>
</dbReference>
<dbReference type="Pfam" id="PF08502">
    <property type="entry name" value="LeuA_dimer"/>
    <property type="match status" value="1"/>
</dbReference>
<keyword evidence="4" id="KW-0412">Isoleucine biosynthesis</keyword>
<comment type="similarity">
    <text evidence="2 9">Belongs to the alpha-IPM synthase/homocitrate synthase family.</text>
</comment>
<organism evidence="11 12">
    <name type="scientific">Mesorhizobium wenxiniae</name>
    <dbReference type="NCBI Taxonomy" id="2014805"/>
    <lineage>
        <taxon>Bacteria</taxon>
        <taxon>Pseudomonadati</taxon>
        <taxon>Pseudomonadota</taxon>
        <taxon>Alphaproteobacteria</taxon>
        <taxon>Hyphomicrobiales</taxon>
        <taxon>Phyllobacteriaceae</taxon>
        <taxon>Mesorhizobium</taxon>
    </lineage>
</organism>
<dbReference type="InterPro" id="IPR054691">
    <property type="entry name" value="LeuA/HCS_post-cat"/>
</dbReference>
<dbReference type="InterPro" id="IPR013785">
    <property type="entry name" value="Aldolase_TIM"/>
</dbReference>
<sequence length="547" mass="58841">MGRERLYLFDTTLRDGQQTPGTDFSVEDKIAIAGLLDEFGMDYVEGGYPGANPTDTAFFAEPRTASANFVAFGMTKRAGVSASNDPGLAALVQSKSDAICFVAKSWDYHVRIALGCTNEENLEAIKASVEAAIASAKEALVDCEHFFDGFKANPDYALACARTAYDAGARWVVLCDTNGGTQPSEVRAIVEKVIASGIPGDHLGIHAHDDTGQAVANSLAAVEAGVRQIQGTLNGIGERCGNANLISIVPTLALKPAFSNRFETGISAEALAGISRLSRAFDELLNRAPEAQAPYVGASAFATKAGIHASALAKEPATYEHVPPEAVGNRRRVMVSDQGGKANFLAELKRRGIDMPRDDHRLDALIAVVKEREAEGYAYEGADASFELLARKMLHGLPEFFSVTSFRCMVERRFDANGQLKTVSEAIVKVMVDGEEKMSVAEGHGPVNALDIALRKDLGKFQNEIADLELADFKVRILNGGTEAITRVLIESHDATGARWWTVGVSENIIDASFQALMDSIVYKLMKNREMAGLVARSRIEPSAKVH</sequence>
<evidence type="ECO:0000256" key="2">
    <source>
        <dbReference type="ARBA" id="ARBA00006154"/>
    </source>
</evidence>
<dbReference type="Pfam" id="PF22617">
    <property type="entry name" value="HCS_D2"/>
    <property type="match status" value="1"/>
</dbReference>
<evidence type="ECO:0000256" key="5">
    <source>
        <dbReference type="ARBA" id="ARBA00022679"/>
    </source>
</evidence>
<gene>
    <name evidence="11" type="ORF">CIT31_17345</name>
</gene>
<comment type="catalytic activity">
    <reaction evidence="7">
        <text>pyruvate + acetyl-CoA + H2O = (3R)-citramalate + CoA + H(+)</text>
        <dbReference type="Rhea" id="RHEA:19045"/>
        <dbReference type="ChEBI" id="CHEBI:15361"/>
        <dbReference type="ChEBI" id="CHEBI:15377"/>
        <dbReference type="ChEBI" id="CHEBI:15378"/>
        <dbReference type="ChEBI" id="CHEBI:30934"/>
        <dbReference type="ChEBI" id="CHEBI:57287"/>
        <dbReference type="ChEBI" id="CHEBI:57288"/>
        <dbReference type="EC" id="2.3.3.21"/>
    </reaction>
</comment>
<dbReference type="Gene3D" id="1.10.238.260">
    <property type="match status" value="1"/>
</dbReference>
<evidence type="ECO:0000256" key="7">
    <source>
        <dbReference type="ARBA" id="ARBA00048263"/>
    </source>
</evidence>
<reference evidence="11 12" key="1">
    <citation type="submission" date="2017-08" db="EMBL/GenBank/DDBJ databases">
        <title>Mesorhizobium wenxinae sp. nov., a novel rhizobial species isolated from root nodules of chickpea (Cicer arietinum L.).</title>
        <authorList>
            <person name="Zhang J."/>
        </authorList>
    </citation>
    <scope>NUCLEOTIDE SEQUENCE [LARGE SCALE GENOMIC DNA]</scope>
    <source>
        <strain evidence="12">WYCCWR 10019</strain>
    </source>
</reference>
<evidence type="ECO:0000256" key="8">
    <source>
        <dbReference type="NCBIfam" id="TIGR00977"/>
    </source>
</evidence>
<feature type="domain" description="Pyruvate carboxyltransferase" evidence="10">
    <location>
        <begin position="6"/>
        <end position="272"/>
    </location>
</feature>
<keyword evidence="6" id="KW-0100">Branched-chain amino acid biosynthesis</keyword>
<dbReference type="Gene3D" id="3.20.20.70">
    <property type="entry name" value="Aldolase class I"/>
    <property type="match status" value="1"/>
</dbReference>
<dbReference type="EC" id="2.3.3.21" evidence="8"/>